<gene>
    <name evidence="2" type="ORF">QE152_g3996</name>
</gene>
<dbReference type="Proteomes" id="UP001458880">
    <property type="component" value="Unassembled WGS sequence"/>
</dbReference>
<comment type="caution">
    <text evidence="2">The sequence shown here is derived from an EMBL/GenBank/DDBJ whole genome shotgun (WGS) entry which is preliminary data.</text>
</comment>
<feature type="signal peptide" evidence="1">
    <location>
        <begin position="1"/>
        <end position="28"/>
    </location>
</feature>
<name>A0AAW1N251_POPJA</name>
<dbReference type="EMBL" id="JASPKY010000018">
    <property type="protein sequence ID" value="KAK9752679.1"/>
    <property type="molecule type" value="Genomic_DNA"/>
</dbReference>
<protein>
    <submittedName>
        <fullName evidence="2">Uncharacterized protein</fullName>
    </submittedName>
</protein>
<accession>A0AAW1N251</accession>
<organism evidence="2 3">
    <name type="scientific">Popillia japonica</name>
    <name type="common">Japanese beetle</name>
    <dbReference type="NCBI Taxonomy" id="7064"/>
    <lineage>
        <taxon>Eukaryota</taxon>
        <taxon>Metazoa</taxon>
        <taxon>Ecdysozoa</taxon>
        <taxon>Arthropoda</taxon>
        <taxon>Hexapoda</taxon>
        <taxon>Insecta</taxon>
        <taxon>Pterygota</taxon>
        <taxon>Neoptera</taxon>
        <taxon>Endopterygota</taxon>
        <taxon>Coleoptera</taxon>
        <taxon>Polyphaga</taxon>
        <taxon>Scarabaeiformia</taxon>
        <taxon>Scarabaeidae</taxon>
        <taxon>Rutelinae</taxon>
        <taxon>Popillia</taxon>
    </lineage>
</organism>
<feature type="chain" id="PRO_5043620819" evidence="1">
    <location>
        <begin position="29"/>
        <end position="116"/>
    </location>
</feature>
<proteinExistence type="predicted"/>
<reference evidence="2 3" key="1">
    <citation type="journal article" date="2024" name="BMC Genomics">
        <title>De novo assembly and annotation of Popillia japonica's genome with initial clues to its potential as an invasive pest.</title>
        <authorList>
            <person name="Cucini C."/>
            <person name="Boschi S."/>
            <person name="Funari R."/>
            <person name="Cardaioli E."/>
            <person name="Iannotti N."/>
            <person name="Marturano G."/>
            <person name="Paoli F."/>
            <person name="Bruttini M."/>
            <person name="Carapelli A."/>
            <person name="Frati F."/>
            <person name="Nardi F."/>
        </authorList>
    </citation>
    <scope>NUCLEOTIDE SEQUENCE [LARGE SCALE GENOMIC DNA]</scope>
    <source>
        <strain evidence="2">DMR45628</strain>
    </source>
</reference>
<sequence>MEKASSSLRMAICLILVWISLNADLVDGSVVPSKVDKRSAAPERLPEDYSDFDLKYDDYPLIVPRKRAALLVDRLMVALQKAIEDEEQSRELESALGRSKAFGIRPEDAVRSVRLY</sequence>
<evidence type="ECO:0000313" key="2">
    <source>
        <dbReference type="EMBL" id="KAK9752679.1"/>
    </source>
</evidence>
<dbReference type="AlphaFoldDB" id="A0AAW1N251"/>
<evidence type="ECO:0000256" key="1">
    <source>
        <dbReference type="SAM" id="SignalP"/>
    </source>
</evidence>
<keyword evidence="3" id="KW-1185">Reference proteome</keyword>
<keyword evidence="1" id="KW-0732">Signal</keyword>
<evidence type="ECO:0000313" key="3">
    <source>
        <dbReference type="Proteomes" id="UP001458880"/>
    </source>
</evidence>